<dbReference type="AlphaFoldDB" id="R9P3T0"/>
<evidence type="ECO:0000313" key="2">
    <source>
        <dbReference type="Proteomes" id="UP000014071"/>
    </source>
</evidence>
<name>R9P3T0_PSEHS</name>
<dbReference type="GeneID" id="24108974"/>
<dbReference type="HOGENOM" id="CLU_1310610_0_0_1"/>
<proteinExistence type="predicted"/>
<reference evidence="2" key="1">
    <citation type="journal article" date="2013" name="Genome Announc.">
        <title>Draft genome sequence of the basidiomycetous yeast-like fungus Pseudozyma hubeiensis SY62, which produces an abundant amount of the biosurfactant mannosylerythritol lipids.</title>
        <authorList>
            <person name="Konishi M."/>
            <person name="Hatada Y."/>
            <person name="Horiuchi J."/>
        </authorList>
    </citation>
    <scope>NUCLEOTIDE SEQUENCE [LARGE SCALE GENOMIC DNA]</scope>
    <source>
        <strain evidence="2">SY62</strain>
    </source>
</reference>
<evidence type="ECO:0000313" key="1">
    <source>
        <dbReference type="EMBL" id="GAC96108.1"/>
    </source>
</evidence>
<sequence>MRVSVIAVWHGVHIRKQALRVCLVHKQDRVSDLHVVEKEMEREEKMSVCRAEFEFVFSKLLLEEPRRIRRYNRARADKTKSRACPTAKQIRRQQLLGNHVIVIILQYALQCHYFRLPTQSLRLERQCQATLVVGIVSRSFPPLWQWCEVQLASLPTGSAMGFRIDLPTPLSRLPIEDSVSLAAFRHPLLRPVPAFLTGPLRATFCFHGWS</sequence>
<dbReference type="RefSeq" id="XP_012189695.1">
    <property type="nucleotide sequence ID" value="XM_012334305.1"/>
</dbReference>
<dbReference type="Proteomes" id="UP000014071">
    <property type="component" value="Unassembled WGS sequence"/>
</dbReference>
<accession>R9P3T0</accession>
<gene>
    <name evidence="1" type="ORF">PHSY_003688</name>
</gene>
<keyword evidence="2" id="KW-1185">Reference proteome</keyword>
<dbReference type="EMBL" id="DF238801">
    <property type="protein sequence ID" value="GAC96108.1"/>
    <property type="molecule type" value="Genomic_DNA"/>
</dbReference>
<protein>
    <submittedName>
        <fullName evidence="1">Uncharacterized protein</fullName>
    </submittedName>
</protein>
<organism evidence="1 2">
    <name type="scientific">Pseudozyma hubeiensis (strain SY62)</name>
    <name type="common">Yeast</name>
    <dbReference type="NCBI Taxonomy" id="1305764"/>
    <lineage>
        <taxon>Eukaryota</taxon>
        <taxon>Fungi</taxon>
        <taxon>Dikarya</taxon>
        <taxon>Basidiomycota</taxon>
        <taxon>Ustilaginomycotina</taxon>
        <taxon>Ustilaginomycetes</taxon>
        <taxon>Ustilaginales</taxon>
        <taxon>Ustilaginaceae</taxon>
        <taxon>Pseudozyma</taxon>
    </lineage>
</organism>